<evidence type="ECO:0000313" key="5">
    <source>
        <dbReference type="Proteomes" id="UP000655225"/>
    </source>
</evidence>
<name>A0A834Y9B2_TETSI</name>
<evidence type="ECO:0000256" key="1">
    <source>
        <dbReference type="ARBA" id="ARBA00022884"/>
    </source>
</evidence>
<keyword evidence="1" id="KW-0694">RNA-binding</keyword>
<reference evidence="4 5" key="1">
    <citation type="submission" date="2020-04" db="EMBL/GenBank/DDBJ databases">
        <title>Plant Genome Project.</title>
        <authorList>
            <person name="Zhang R.-G."/>
        </authorList>
    </citation>
    <scope>NUCLEOTIDE SEQUENCE [LARGE SCALE GENOMIC DNA]</scope>
    <source>
        <strain evidence="4">YNK0</strain>
        <tissue evidence="4">Leaf</tissue>
    </source>
</reference>
<dbReference type="InterPro" id="IPR000504">
    <property type="entry name" value="RRM_dom"/>
</dbReference>
<protein>
    <recommendedName>
        <fullName evidence="3">RRM domain-containing protein</fullName>
    </recommendedName>
</protein>
<proteinExistence type="predicted"/>
<dbReference type="EMBL" id="JABCRI010000024">
    <property type="protein sequence ID" value="KAF8377931.1"/>
    <property type="molecule type" value="Genomic_DNA"/>
</dbReference>
<evidence type="ECO:0000313" key="4">
    <source>
        <dbReference type="EMBL" id="KAF8377931.1"/>
    </source>
</evidence>
<dbReference type="GO" id="GO:0003723">
    <property type="term" value="F:RNA binding"/>
    <property type="evidence" value="ECO:0007669"/>
    <property type="project" value="UniProtKB-KW"/>
</dbReference>
<dbReference type="PANTHER" id="PTHR48024:SF56">
    <property type="entry name" value="HETEROGENEOUS NUCLEAR RIBONUCLEOPROTEIN A0"/>
    <property type="match status" value="1"/>
</dbReference>
<dbReference type="Gene3D" id="3.30.70.330">
    <property type="match status" value="1"/>
</dbReference>
<keyword evidence="5" id="KW-1185">Reference proteome</keyword>
<dbReference type="InterPro" id="IPR035979">
    <property type="entry name" value="RBD_domain_sf"/>
</dbReference>
<sequence>MMFLGLRYEISSSSIEVMPNGIRSELEGRPEILRMDPNPQQPAPEPESDPAPVAPSGPRSDLTAFQLIKCLGWFLFSFEMASADVEYRCFVGGLAWATDDQALEKAFSHYGEIIESKVCSCRCSSRIGSDRFGFVDLFCVL</sequence>
<dbReference type="AlphaFoldDB" id="A0A834Y9B2"/>
<dbReference type="InterPro" id="IPR050886">
    <property type="entry name" value="RNA-binding_reg"/>
</dbReference>
<evidence type="ECO:0000256" key="2">
    <source>
        <dbReference type="SAM" id="MobiDB-lite"/>
    </source>
</evidence>
<dbReference type="InterPro" id="IPR012677">
    <property type="entry name" value="Nucleotide-bd_a/b_plait_sf"/>
</dbReference>
<comment type="caution">
    <text evidence="4">The sequence shown here is derived from an EMBL/GenBank/DDBJ whole genome shotgun (WGS) entry which is preliminary data.</text>
</comment>
<dbReference type="PANTHER" id="PTHR48024">
    <property type="entry name" value="GEO13361P1-RELATED"/>
    <property type="match status" value="1"/>
</dbReference>
<dbReference type="GO" id="GO:1990428">
    <property type="term" value="P:miRNA transport"/>
    <property type="evidence" value="ECO:0007669"/>
    <property type="project" value="TreeGrafter"/>
</dbReference>
<feature type="region of interest" description="Disordered" evidence="2">
    <location>
        <begin position="32"/>
        <end position="58"/>
    </location>
</feature>
<dbReference type="OrthoDB" id="439808at2759"/>
<dbReference type="Proteomes" id="UP000655225">
    <property type="component" value="Unassembled WGS sequence"/>
</dbReference>
<dbReference type="SUPFAM" id="SSF54928">
    <property type="entry name" value="RNA-binding domain, RBD"/>
    <property type="match status" value="1"/>
</dbReference>
<organism evidence="4 5">
    <name type="scientific">Tetracentron sinense</name>
    <name type="common">Spur-leaf</name>
    <dbReference type="NCBI Taxonomy" id="13715"/>
    <lineage>
        <taxon>Eukaryota</taxon>
        <taxon>Viridiplantae</taxon>
        <taxon>Streptophyta</taxon>
        <taxon>Embryophyta</taxon>
        <taxon>Tracheophyta</taxon>
        <taxon>Spermatophyta</taxon>
        <taxon>Magnoliopsida</taxon>
        <taxon>Trochodendrales</taxon>
        <taxon>Trochodendraceae</taxon>
        <taxon>Tetracentron</taxon>
    </lineage>
</organism>
<gene>
    <name evidence="4" type="ORF">HHK36_031319</name>
</gene>
<accession>A0A834Y9B2</accession>
<feature type="domain" description="RRM" evidence="3">
    <location>
        <begin position="90"/>
        <end position="136"/>
    </location>
</feature>
<dbReference type="Pfam" id="PF00076">
    <property type="entry name" value="RRM_1"/>
    <property type="match status" value="1"/>
</dbReference>
<evidence type="ECO:0000259" key="3">
    <source>
        <dbReference type="Pfam" id="PF00076"/>
    </source>
</evidence>